<evidence type="ECO:0000313" key="1">
    <source>
        <dbReference type="EMBL" id="KNC74653.1"/>
    </source>
</evidence>
<dbReference type="GeneID" id="25913311"/>
<dbReference type="AlphaFoldDB" id="A0A0L0FF29"/>
<protein>
    <submittedName>
        <fullName evidence="1">Uncharacterized protein</fullName>
    </submittedName>
</protein>
<keyword evidence="2" id="KW-1185">Reference proteome</keyword>
<dbReference type="EMBL" id="KQ244201">
    <property type="protein sequence ID" value="KNC74653.1"/>
    <property type="molecule type" value="Genomic_DNA"/>
</dbReference>
<evidence type="ECO:0000313" key="2">
    <source>
        <dbReference type="Proteomes" id="UP000054560"/>
    </source>
</evidence>
<feature type="non-terminal residue" evidence="1">
    <location>
        <position position="1"/>
    </location>
</feature>
<name>A0A0L0FF29_9EUKA</name>
<proteinExistence type="predicted"/>
<sequence>DASRFGAAEIVIPRPRPDSTEEVMFSRGGTHNAITTVSSHMAALIMDESTRGSVPSSPAK</sequence>
<dbReference type="Proteomes" id="UP000054560">
    <property type="component" value="Unassembled WGS sequence"/>
</dbReference>
<reference evidence="1 2" key="1">
    <citation type="submission" date="2011-02" db="EMBL/GenBank/DDBJ databases">
        <title>The Genome Sequence of Sphaeroforma arctica JP610.</title>
        <authorList>
            <consortium name="The Broad Institute Genome Sequencing Platform"/>
            <person name="Russ C."/>
            <person name="Cuomo C."/>
            <person name="Young S.K."/>
            <person name="Zeng Q."/>
            <person name="Gargeya S."/>
            <person name="Alvarado L."/>
            <person name="Berlin A."/>
            <person name="Chapman S.B."/>
            <person name="Chen Z."/>
            <person name="Freedman E."/>
            <person name="Gellesch M."/>
            <person name="Goldberg J."/>
            <person name="Griggs A."/>
            <person name="Gujja S."/>
            <person name="Heilman E."/>
            <person name="Heiman D."/>
            <person name="Howarth C."/>
            <person name="Mehta T."/>
            <person name="Neiman D."/>
            <person name="Pearson M."/>
            <person name="Roberts A."/>
            <person name="Saif S."/>
            <person name="Shea T."/>
            <person name="Shenoy N."/>
            <person name="Sisk P."/>
            <person name="Stolte C."/>
            <person name="Sykes S."/>
            <person name="White J."/>
            <person name="Yandava C."/>
            <person name="Burger G."/>
            <person name="Gray M.W."/>
            <person name="Holland P.W.H."/>
            <person name="King N."/>
            <person name="Lang F.B.F."/>
            <person name="Roger A.J."/>
            <person name="Ruiz-Trillo I."/>
            <person name="Haas B."/>
            <person name="Nusbaum C."/>
            <person name="Birren B."/>
        </authorList>
    </citation>
    <scope>NUCLEOTIDE SEQUENCE [LARGE SCALE GENOMIC DNA]</scope>
    <source>
        <strain evidence="1 2">JP610</strain>
    </source>
</reference>
<dbReference type="RefSeq" id="XP_014148555.1">
    <property type="nucleotide sequence ID" value="XM_014293080.1"/>
</dbReference>
<gene>
    <name evidence="1" type="ORF">SARC_12807</name>
</gene>
<accession>A0A0L0FF29</accession>
<organism evidence="1 2">
    <name type="scientific">Sphaeroforma arctica JP610</name>
    <dbReference type="NCBI Taxonomy" id="667725"/>
    <lineage>
        <taxon>Eukaryota</taxon>
        <taxon>Ichthyosporea</taxon>
        <taxon>Ichthyophonida</taxon>
        <taxon>Sphaeroforma</taxon>
    </lineage>
</organism>
<feature type="non-terminal residue" evidence="1">
    <location>
        <position position="60"/>
    </location>
</feature>